<accession>A0A432GRI7</accession>
<name>A0A432GRI7_9DELT</name>
<proteinExistence type="predicted"/>
<dbReference type="PANTHER" id="PTHR48075:SF5">
    <property type="entry name" value="3-HYDROXYBUTYRYL-COA DEHYDROGENASE"/>
    <property type="match status" value="1"/>
</dbReference>
<comment type="caution">
    <text evidence="5">The sequence shown here is derived from an EMBL/GenBank/DDBJ whole genome shotgun (WGS) entry which is preliminary data.</text>
</comment>
<evidence type="ECO:0000259" key="2">
    <source>
        <dbReference type="Pfam" id="PF00725"/>
    </source>
</evidence>
<dbReference type="SUPFAM" id="SSF51735">
    <property type="entry name" value="NAD(P)-binding Rossmann-fold domains"/>
    <property type="match status" value="1"/>
</dbReference>
<evidence type="ECO:0000256" key="1">
    <source>
        <dbReference type="ARBA" id="ARBA00023002"/>
    </source>
</evidence>
<feature type="domain" description="3-hydroxyacyl-CoA dehydrogenase NAD binding" evidence="3">
    <location>
        <begin position="9"/>
        <end position="185"/>
    </location>
</feature>
<evidence type="ECO:0000259" key="3">
    <source>
        <dbReference type="Pfam" id="PF02737"/>
    </source>
</evidence>
<dbReference type="Proteomes" id="UP000287176">
    <property type="component" value="Unassembled WGS sequence"/>
</dbReference>
<reference evidence="5 6" key="1">
    <citation type="submission" date="2018-06" db="EMBL/GenBank/DDBJ databases">
        <title>Combined omics and stable isotope probing to characterize newly discovered Mariana Back-Arc vent microbial communities.</title>
        <authorList>
            <person name="Trembath-Reichert E."/>
            <person name="Huber J.A."/>
        </authorList>
    </citation>
    <scope>NUCLEOTIDE SEQUENCE [LARGE SCALE GENOMIC DNA]</scope>
    <source>
        <strain evidence="5">MAG 24</strain>
    </source>
</reference>
<dbReference type="InterPro" id="IPR036291">
    <property type="entry name" value="NAD(P)-bd_dom_sf"/>
</dbReference>
<keyword evidence="1" id="KW-0560">Oxidoreductase</keyword>
<sequence>MQIEANNYTIAVLGAGTMGEGIAQIAGTAGHPVLLYDVSQEQTQSAIENIAGRLERSVNKEKITDKKRTQILANIKPVQTLEELAKAKLAIEAIIEDLLIKQDVFSQLESLLEEDAILATNTSSIDLNEMGSVLKRPERLVGMHFFNPAPVMALVEVVQSTETDSEVADMVFSLAEQWGKSPVHVCSSPGFIVNRVARPFYSEALAILKEGGTDASTCDAIMRECGGFRMGPFELMDLIGQDVNYAVTCQIWESYQRHPRFAPSVLQKELVDSGRLGRKSGQGFFEYGVDVEMQAPKNAPESPAPASIIIEGPEKLPQSLLKLIEGGSLKTKSISGNGIIRLPAGAAVMISNGKSSTEQSLDLEENVISLDLCLDYFQSPRIALAPASQCSANALQEAVGLFQSLGKLVSVLKDIPGMVLTRTVAMLSNEASLLVQEEVSDAAGVNLAMRKGVNYPQGPLEWAEQWGLFSVVETLDNLRKFYGERYQVSSWLQQKAKHN</sequence>
<dbReference type="Gene3D" id="3.40.50.720">
    <property type="entry name" value="NAD(P)-binding Rossmann-like Domain"/>
    <property type="match status" value="1"/>
</dbReference>
<dbReference type="GO" id="GO:0070403">
    <property type="term" value="F:NAD+ binding"/>
    <property type="evidence" value="ECO:0007669"/>
    <property type="project" value="InterPro"/>
</dbReference>
<dbReference type="AlphaFoldDB" id="A0A432GRI7"/>
<dbReference type="InterPro" id="IPR008927">
    <property type="entry name" value="6-PGluconate_DH-like_C_sf"/>
</dbReference>
<feature type="domain" description="3-hydroxybutyryl-CoA dehydrogenase reduced Rossmann-fold" evidence="4">
    <location>
        <begin position="348"/>
        <end position="416"/>
    </location>
</feature>
<feature type="domain" description="3-hydroxyacyl-CoA dehydrogenase C-terminal" evidence="2">
    <location>
        <begin position="190"/>
        <end position="287"/>
    </location>
</feature>
<evidence type="ECO:0000259" key="4">
    <source>
        <dbReference type="Pfam" id="PF18321"/>
    </source>
</evidence>
<dbReference type="Pfam" id="PF18321">
    <property type="entry name" value="3HCDH_RFF"/>
    <property type="match status" value="1"/>
</dbReference>
<dbReference type="InterPro" id="IPR006176">
    <property type="entry name" value="3-OHacyl-CoA_DH_NAD-bd"/>
</dbReference>
<dbReference type="EMBL" id="QNZI01000060">
    <property type="protein sequence ID" value="RTZ86155.1"/>
    <property type="molecule type" value="Genomic_DNA"/>
</dbReference>
<dbReference type="Gene3D" id="1.10.1040.50">
    <property type="match status" value="1"/>
</dbReference>
<dbReference type="SUPFAM" id="SSF48179">
    <property type="entry name" value="6-phosphogluconate dehydrogenase C-terminal domain-like"/>
    <property type="match status" value="2"/>
</dbReference>
<dbReference type="InterPro" id="IPR041040">
    <property type="entry name" value="3HCDH_RFF"/>
</dbReference>
<dbReference type="PANTHER" id="PTHR48075">
    <property type="entry name" value="3-HYDROXYACYL-COA DEHYDROGENASE FAMILY PROTEIN"/>
    <property type="match status" value="1"/>
</dbReference>
<gene>
    <name evidence="5" type="ORF">DSY94_02265</name>
</gene>
<evidence type="ECO:0000313" key="6">
    <source>
        <dbReference type="Proteomes" id="UP000287176"/>
    </source>
</evidence>
<dbReference type="PROSITE" id="PS00067">
    <property type="entry name" value="3HCDH"/>
    <property type="match status" value="1"/>
</dbReference>
<evidence type="ECO:0000313" key="5">
    <source>
        <dbReference type="EMBL" id="RTZ86155.1"/>
    </source>
</evidence>
<organism evidence="5 6">
    <name type="scientific">SAR324 cluster bacterium</name>
    <dbReference type="NCBI Taxonomy" id="2024889"/>
    <lineage>
        <taxon>Bacteria</taxon>
        <taxon>Deltaproteobacteria</taxon>
        <taxon>SAR324 cluster</taxon>
    </lineage>
</organism>
<dbReference type="GO" id="GO:0008691">
    <property type="term" value="F:3-hydroxybutyryl-CoA dehydrogenase activity"/>
    <property type="evidence" value="ECO:0007669"/>
    <property type="project" value="TreeGrafter"/>
</dbReference>
<feature type="domain" description="3-hydroxyacyl-CoA dehydrogenase C-terminal" evidence="2">
    <location>
        <begin position="417"/>
        <end position="498"/>
    </location>
</feature>
<protein>
    <submittedName>
        <fullName evidence="5">3-hydroxyacyl-CoA dehydrogenase</fullName>
    </submittedName>
</protein>
<dbReference type="FunFam" id="3.40.50.720:FF:000009">
    <property type="entry name" value="Fatty oxidation complex, alpha subunit"/>
    <property type="match status" value="1"/>
</dbReference>
<dbReference type="InterPro" id="IPR006180">
    <property type="entry name" value="3-OHacyl-CoA_DH_CS"/>
</dbReference>
<dbReference type="NCBIfam" id="NF006124">
    <property type="entry name" value="PRK08268.1"/>
    <property type="match status" value="1"/>
</dbReference>
<dbReference type="Pfam" id="PF02737">
    <property type="entry name" value="3HCDH_N"/>
    <property type="match status" value="1"/>
</dbReference>
<dbReference type="Pfam" id="PF00725">
    <property type="entry name" value="3HCDH"/>
    <property type="match status" value="2"/>
</dbReference>
<dbReference type="GO" id="GO:0006635">
    <property type="term" value="P:fatty acid beta-oxidation"/>
    <property type="evidence" value="ECO:0007669"/>
    <property type="project" value="TreeGrafter"/>
</dbReference>
<dbReference type="InterPro" id="IPR006108">
    <property type="entry name" value="3HC_DH_C"/>
</dbReference>